<feature type="compositionally biased region" description="Basic and acidic residues" evidence="2">
    <location>
        <begin position="220"/>
        <end position="250"/>
    </location>
</feature>
<feature type="compositionally biased region" description="Polar residues" evidence="2">
    <location>
        <begin position="190"/>
        <end position="219"/>
    </location>
</feature>
<reference evidence="3" key="1">
    <citation type="submission" date="2022-11" db="EMBL/GenBank/DDBJ databases">
        <title>Centuries of genome instability and evolution in soft-shell clam transmissible cancer (bioRxiv).</title>
        <authorList>
            <person name="Hart S.F.M."/>
            <person name="Yonemitsu M.A."/>
            <person name="Giersch R.M."/>
            <person name="Beal B.F."/>
            <person name="Arriagada G."/>
            <person name="Davis B.W."/>
            <person name="Ostrander E.A."/>
            <person name="Goff S.P."/>
            <person name="Metzger M.J."/>
        </authorList>
    </citation>
    <scope>NUCLEOTIDE SEQUENCE</scope>
    <source>
        <strain evidence="3">MELC-2E11</strain>
        <tissue evidence="3">Siphon/mantle</tissue>
    </source>
</reference>
<proteinExistence type="predicted"/>
<protein>
    <submittedName>
        <fullName evidence="3">Uncharacterized protein</fullName>
    </submittedName>
</protein>
<name>A0ABY7EUL2_MYAAR</name>
<organism evidence="3 4">
    <name type="scientific">Mya arenaria</name>
    <name type="common">Soft-shell clam</name>
    <dbReference type="NCBI Taxonomy" id="6604"/>
    <lineage>
        <taxon>Eukaryota</taxon>
        <taxon>Metazoa</taxon>
        <taxon>Spiralia</taxon>
        <taxon>Lophotrochozoa</taxon>
        <taxon>Mollusca</taxon>
        <taxon>Bivalvia</taxon>
        <taxon>Autobranchia</taxon>
        <taxon>Heteroconchia</taxon>
        <taxon>Euheterodonta</taxon>
        <taxon>Imparidentia</taxon>
        <taxon>Neoheterodontei</taxon>
        <taxon>Myida</taxon>
        <taxon>Myoidea</taxon>
        <taxon>Myidae</taxon>
        <taxon>Mya</taxon>
    </lineage>
</organism>
<evidence type="ECO:0000256" key="1">
    <source>
        <dbReference type="SAM" id="Coils"/>
    </source>
</evidence>
<evidence type="ECO:0000313" key="3">
    <source>
        <dbReference type="EMBL" id="WAR13623.1"/>
    </source>
</evidence>
<keyword evidence="1" id="KW-0175">Coiled coil</keyword>
<feature type="compositionally biased region" description="Basic and acidic residues" evidence="2">
    <location>
        <begin position="157"/>
        <end position="172"/>
    </location>
</feature>
<evidence type="ECO:0000256" key="2">
    <source>
        <dbReference type="SAM" id="MobiDB-lite"/>
    </source>
</evidence>
<feature type="non-terminal residue" evidence="3">
    <location>
        <position position="1"/>
    </location>
</feature>
<gene>
    <name evidence="3" type="ORF">MAR_027803</name>
</gene>
<dbReference type="EMBL" id="CP111019">
    <property type="protein sequence ID" value="WAR13623.1"/>
    <property type="molecule type" value="Genomic_DNA"/>
</dbReference>
<keyword evidence="4" id="KW-1185">Reference proteome</keyword>
<feature type="region of interest" description="Disordered" evidence="2">
    <location>
        <begin position="149"/>
        <end position="250"/>
    </location>
</feature>
<sequence length="398" mass="46815">EDQHVKESNWFRESDKYGSHYVARFPHYQQAGAALSTLIVDIKLGCSMDTPNQSGRQHRVSAVRRDLIEANEQLDSVNRRVDLMQQGLSPVPDKIDYVEHEMDAKAQKLAEIEERNKIHSAKLKLLQNEIKYEKMRGDMLMDHYKLRGDNTGVYDQSPRDDYFLDSYRDGQNTDRGNYLTQTGPPPPSPRKSQTNTPYLPENTDQQRNGNRSGQVSPRKTQYDERPLEADPRHRQNPDVHQTDQRKPNFDYEDMMRERQKHVYGYHDSTAINPHLWENKPKHRKYPWYDHETYTQPGGFLFIRFDDSGYDIMNNALKIFVYEMSQPNKQQNWNLSRRQTHPDAKMTENAVATFWFNRKEGAEGFFENGHRNQLREPCFPTPNGYEAFYVPLLSPPPMR</sequence>
<evidence type="ECO:0000313" key="4">
    <source>
        <dbReference type="Proteomes" id="UP001164746"/>
    </source>
</evidence>
<dbReference type="Proteomes" id="UP001164746">
    <property type="component" value="Chromosome 8"/>
</dbReference>
<accession>A0ABY7EUL2</accession>
<feature type="compositionally biased region" description="Polar residues" evidence="2">
    <location>
        <begin position="173"/>
        <end position="182"/>
    </location>
</feature>
<feature type="coiled-coil region" evidence="1">
    <location>
        <begin position="60"/>
        <end position="129"/>
    </location>
</feature>